<evidence type="ECO:0000313" key="1">
    <source>
        <dbReference type="EMBL" id="KAA5201433.1"/>
    </source>
</evidence>
<accession>A0A642KWB3</accession>
<reference evidence="1 2" key="1">
    <citation type="journal article" date="2019" name="Nat. Med.">
        <title>A library of human gut bacterial isolates paired with longitudinal multiomics data enables mechanistic microbiome research.</title>
        <authorList>
            <person name="Poyet M."/>
            <person name="Groussin M."/>
            <person name="Gibbons S.M."/>
            <person name="Avila-Pacheco J."/>
            <person name="Jiang X."/>
            <person name="Kearney S.M."/>
            <person name="Perrotta A.R."/>
            <person name="Berdy B."/>
            <person name="Zhao S."/>
            <person name="Lieberman T.D."/>
            <person name="Swanson P.K."/>
            <person name="Smith M."/>
            <person name="Roesemann S."/>
            <person name="Alexander J.E."/>
            <person name="Rich S.A."/>
            <person name="Livny J."/>
            <person name="Vlamakis H."/>
            <person name="Clish C."/>
            <person name="Bullock K."/>
            <person name="Deik A."/>
            <person name="Scott J."/>
            <person name="Pierce K.A."/>
            <person name="Xavier R.J."/>
            <person name="Alm E.J."/>
        </authorList>
    </citation>
    <scope>NUCLEOTIDE SEQUENCE [LARGE SCALE GENOMIC DNA]</scope>
    <source>
        <strain evidence="1 2">BIOML-A1</strain>
    </source>
</reference>
<name>A0A642KWB3_BACFG</name>
<comment type="caution">
    <text evidence="1">The sequence shown here is derived from an EMBL/GenBank/DDBJ whole genome shotgun (WGS) entry which is preliminary data.</text>
</comment>
<dbReference type="AlphaFoldDB" id="A0A642KWB3"/>
<gene>
    <name evidence="1" type="ORF">F2Z25_24040</name>
</gene>
<dbReference type="Proteomes" id="UP000429838">
    <property type="component" value="Unassembled WGS sequence"/>
</dbReference>
<evidence type="ECO:0000313" key="2">
    <source>
        <dbReference type="Proteomes" id="UP000429838"/>
    </source>
</evidence>
<organism evidence="1 2">
    <name type="scientific">Bacteroides fragilis</name>
    <dbReference type="NCBI Taxonomy" id="817"/>
    <lineage>
        <taxon>Bacteria</taxon>
        <taxon>Pseudomonadati</taxon>
        <taxon>Bacteroidota</taxon>
        <taxon>Bacteroidia</taxon>
        <taxon>Bacteroidales</taxon>
        <taxon>Bacteroidaceae</taxon>
        <taxon>Bacteroides</taxon>
    </lineage>
</organism>
<dbReference type="EMBL" id="VWAQ01000083">
    <property type="protein sequence ID" value="KAA5201433.1"/>
    <property type="molecule type" value="Genomic_DNA"/>
</dbReference>
<feature type="non-terminal residue" evidence="1">
    <location>
        <position position="103"/>
    </location>
</feature>
<protein>
    <submittedName>
        <fullName evidence="1">Uncharacterized protein</fullName>
    </submittedName>
</protein>
<proteinExistence type="predicted"/>
<sequence length="103" mass="10594">MDFPLTNKIRGGANITFTVQPTMGTPTLKKTAASISGSLPTGSNIALANNTRLTLYKTDAANSTMTLSATCYGGSKAVISGTGLSVSPNNTLTTNTTQNYTVT</sequence>